<evidence type="ECO:0000256" key="2">
    <source>
        <dbReference type="ARBA" id="ARBA00022771"/>
    </source>
</evidence>
<organism evidence="7 8">
    <name type="scientific">Littorina saxatilis</name>
    <dbReference type="NCBI Taxonomy" id="31220"/>
    <lineage>
        <taxon>Eukaryota</taxon>
        <taxon>Metazoa</taxon>
        <taxon>Spiralia</taxon>
        <taxon>Lophotrochozoa</taxon>
        <taxon>Mollusca</taxon>
        <taxon>Gastropoda</taxon>
        <taxon>Caenogastropoda</taxon>
        <taxon>Littorinimorpha</taxon>
        <taxon>Littorinoidea</taxon>
        <taxon>Littorinidae</taxon>
        <taxon>Littorina</taxon>
    </lineage>
</organism>
<dbReference type="PROSITE" id="PS00518">
    <property type="entry name" value="ZF_RING_1"/>
    <property type="match status" value="1"/>
</dbReference>
<dbReference type="SUPFAM" id="SSF57850">
    <property type="entry name" value="RING/U-box"/>
    <property type="match status" value="1"/>
</dbReference>
<name>A0AAN9BNU5_9CAEN</name>
<evidence type="ECO:0000256" key="4">
    <source>
        <dbReference type="PROSITE-ProRule" id="PRU00175"/>
    </source>
</evidence>
<reference evidence="7 8" key="1">
    <citation type="submission" date="2024-02" db="EMBL/GenBank/DDBJ databases">
        <title>Chromosome-scale genome assembly of the rough periwinkle Littorina saxatilis.</title>
        <authorList>
            <person name="De Jode A."/>
            <person name="Faria R."/>
            <person name="Formenti G."/>
            <person name="Sims Y."/>
            <person name="Smith T.P."/>
            <person name="Tracey A."/>
            <person name="Wood J.M.D."/>
            <person name="Zagrodzka Z.B."/>
            <person name="Johannesson K."/>
            <person name="Butlin R.K."/>
            <person name="Leder E.H."/>
        </authorList>
    </citation>
    <scope>NUCLEOTIDE SEQUENCE [LARGE SCALE GENOMIC DNA]</scope>
    <source>
        <strain evidence="7">Snail1</strain>
        <tissue evidence="7">Muscle</tissue>
    </source>
</reference>
<proteinExistence type="predicted"/>
<dbReference type="PROSITE" id="PS50089">
    <property type="entry name" value="ZF_RING_2"/>
    <property type="match status" value="1"/>
</dbReference>
<keyword evidence="2 4" id="KW-0863">Zinc-finger</keyword>
<feature type="compositionally biased region" description="Polar residues" evidence="5">
    <location>
        <begin position="29"/>
        <end position="50"/>
    </location>
</feature>
<evidence type="ECO:0000256" key="5">
    <source>
        <dbReference type="SAM" id="MobiDB-lite"/>
    </source>
</evidence>
<keyword evidence="1" id="KW-0479">Metal-binding</keyword>
<dbReference type="InterPro" id="IPR017907">
    <property type="entry name" value="Znf_RING_CS"/>
</dbReference>
<dbReference type="AlphaFoldDB" id="A0AAN9BNU5"/>
<gene>
    <name evidence="7" type="ORF">V1264_016197</name>
</gene>
<feature type="domain" description="RING-type" evidence="6">
    <location>
        <begin position="130"/>
        <end position="159"/>
    </location>
</feature>
<comment type="caution">
    <text evidence="7">The sequence shown here is derived from an EMBL/GenBank/DDBJ whole genome shotgun (WGS) entry which is preliminary data.</text>
</comment>
<accession>A0AAN9BNU5</accession>
<dbReference type="Gene3D" id="3.30.40.10">
    <property type="entry name" value="Zinc/RING finger domain, C3HC4 (zinc finger)"/>
    <property type="match status" value="1"/>
</dbReference>
<protein>
    <recommendedName>
        <fullName evidence="6">RING-type domain-containing protein</fullName>
    </recommendedName>
</protein>
<evidence type="ECO:0000256" key="3">
    <source>
        <dbReference type="ARBA" id="ARBA00022833"/>
    </source>
</evidence>
<dbReference type="Pfam" id="PF00097">
    <property type="entry name" value="zf-C3HC4"/>
    <property type="match status" value="1"/>
</dbReference>
<dbReference type="InterPro" id="IPR001841">
    <property type="entry name" value="Znf_RING"/>
</dbReference>
<dbReference type="InterPro" id="IPR018957">
    <property type="entry name" value="Znf_C3HC4_RING-type"/>
</dbReference>
<dbReference type="Proteomes" id="UP001374579">
    <property type="component" value="Unassembled WGS sequence"/>
</dbReference>
<evidence type="ECO:0000313" key="7">
    <source>
        <dbReference type="EMBL" id="KAK7108459.1"/>
    </source>
</evidence>
<evidence type="ECO:0000256" key="1">
    <source>
        <dbReference type="ARBA" id="ARBA00022723"/>
    </source>
</evidence>
<sequence length="406" mass="45396">MAYRYPSTSSLDDHSHNHSNHRHSHGGYPSTSSNIDSHGQGRYPSTSSLGSAYGGYTRGSGQRPDSFSSGYNSGYTTPGYVSPILSPTFKFAQSPPPSPAMKLYDVNSNPHEQTEYERSLEHHQAPDTFPCGHVLCHKCLRKFMNTVGGAMGAHCPVCRLGVSGEDVSLASMGLPSETQDEAPISLLNNFGEIVKKFNGIQQNLRRLKDESVQSRSMGMTYTNTLCHLCRESHPTLRVIQEHNQLQVRHERPTAWSNYFYRLQQGKVVTTFYSKVNSSTICVPCTYRELLDSNAIMPSDMKALPNVDPSKNQQLALAEVGKIVAKNTAPLMALRGKNVIEVDHKIKVRERADHFDFLDTADQIEHMVRRQEETLLKHAIKQMKDTGQLYHVQESNEVEIDNDESAV</sequence>
<feature type="region of interest" description="Disordered" evidence="5">
    <location>
        <begin position="1"/>
        <end position="70"/>
    </location>
</feature>
<feature type="compositionally biased region" description="Polar residues" evidence="5">
    <location>
        <begin position="59"/>
        <end position="70"/>
    </location>
</feature>
<dbReference type="InterPro" id="IPR013083">
    <property type="entry name" value="Znf_RING/FYVE/PHD"/>
</dbReference>
<evidence type="ECO:0000259" key="6">
    <source>
        <dbReference type="PROSITE" id="PS50089"/>
    </source>
</evidence>
<keyword evidence="8" id="KW-1185">Reference proteome</keyword>
<evidence type="ECO:0000313" key="8">
    <source>
        <dbReference type="Proteomes" id="UP001374579"/>
    </source>
</evidence>
<keyword evidence="3" id="KW-0862">Zinc</keyword>
<dbReference type="EMBL" id="JBAMIC010000004">
    <property type="protein sequence ID" value="KAK7108459.1"/>
    <property type="molecule type" value="Genomic_DNA"/>
</dbReference>
<dbReference type="GO" id="GO:0008270">
    <property type="term" value="F:zinc ion binding"/>
    <property type="evidence" value="ECO:0007669"/>
    <property type="project" value="UniProtKB-KW"/>
</dbReference>